<reference evidence="2" key="1">
    <citation type="submission" date="2017-02" db="EMBL/GenBank/DDBJ databases">
        <authorList>
            <person name="Varghese N."/>
            <person name="Submissions S."/>
        </authorList>
    </citation>
    <scope>NUCLEOTIDE SEQUENCE [LARGE SCALE GENOMIC DNA]</scope>
    <source>
        <strain evidence="2">DSM 22224</strain>
    </source>
</reference>
<keyword evidence="2" id="KW-1185">Reference proteome</keyword>
<dbReference type="AlphaFoldDB" id="A0A1T4NHY1"/>
<evidence type="ECO:0000313" key="2">
    <source>
        <dbReference type="Proteomes" id="UP000190367"/>
    </source>
</evidence>
<name>A0A1T4NHY1_9BACT</name>
<dbReference type="STRING" id="634771.SAMN04488128_1011591"/>
<evidence type="ECO:0000313" key="1">
    <source>
        <dbReference type="EMBL" id="SJZ78676.1"/>
    </source>
</evidence>
<gene>
    <name evidence="1" type="ORF">SAMN04488128_1011591</name>
</gene>
<dbReference type="Proteomes" id="UP000190367">
    <property type="component" value="Unassembled WGS sequence"/>
</dbReference>
<accession>A0A1T4NHY1</accession>
<organism evidence="1 2">
    <name type="scientific">Chitinophaga eiseniae</name>
    <dbReference type="NCBI Taxonomy" id="634771"/>
    <lineage>
        <taxon>Bacteria</taxon>
        <taxon>Pseudomonadati</taxon>
        <taxon>Bacteroidota</taxon>
        <taxon>Chitinophagia</taxon>
        <taxon>Chitinophagales</taxon>
        <taxon>Chitinophagaceae</taxon>
        <taxon>Chitinophaga</taxon>
    </lineage>
</organism>
<proteinExistence type="predicted"/>
<dbReference type="EMBL" id="FUWZ01000001">
    <property type="protein sequence ID" value="SJZ78676.1"/>
    <property type="molecule type" value="Genomic_DNA"/>
</dbReference>
<protein>
    <submittedName>
        <fullName evidence="1">Uncharacterized protein</fullName>
    </submittedName>
</protein>
<sequence length="297" mass="33747">MKFPVFLFREMCILPPMLTLDDRAWQFLSGPYGIDESLPEAIAGLKAAYSKELLDDIIWERIYHQNTLYENTFAAIPHLLELVVDSTDAEMQLDMLCNLAVLISEDYNPPLRDTIPAEYRDNTNVTPGQIRSIYNDYLLALEQLPALCTTLLPVARAGSEEDDKTYFLAAMAVAYGQRAFARVFIRYNSGEEYIAHCEACGTDTFIWPKEDRLLCFREDPAFHKEQEAFPITPHPDPTPSWESTTITAANSYAWGYHVLSQLDMPTLKDHWPYLFGTASCPDCGESWNVFESILAGM</sequence>